<dbReference type="Proteomes" id="UP001177023">
    <property type="component" value="Unassembled WGS sequence"/>
</dbReference>
<dbReference type="AlphaFoldDB" id="A0AA36G1S1"/>
<reference evidence="1" key="1">
    <citation type="submission" date="2023-06" db="EMBL/GenBank/DDBJ databases">
        <authorList>
            <person name="Delattre M."/>
        </authorList>
    </citation>
    <scope>NUCLEOTIDE SEQUENCE</scope>
    <source>
        <strain evidence="1">AF72</strain>
    </source>
</reference>
<evidence type="ECO:0000313" key="2">
    <source>
        <dbReference type="Proteomes" id="UP001177023"/>
    </source>
</evidence>
<gene>
    <name evidence="1" type="ORF">MSPICULIGERA_LOCUS14627</name>
</gene>
<organism evidence="1 2">
    <name type="scientific">Mesorhabditis spiculigera</name>
    <dbReference type="NCBI Taxonomy" id="96644"/>
    <lineage>
        <taxon>Eukaryota</taxon>
        <taxon>Metazoa</taxon>
        <taxon>Ecdysozoa</taxon>
        <taxon>Nematoda</taxon>
        <taxon>Chromadorea</taxon>
        <taxon>Rhabditida</taxon>
        <taxon>Rhabditina</taxon>
        <taxon>Rhabditomorpha</taxon>
        <taxon>Rhabditoidea</taxon>
        <taxon>Rhabditidae</taxon>
        <taxon>Mesorhabditinae</taxon>
        <taxon>Mesorhabditis</taxon>
    </lineage>
</organism>
<comment type="caution">
    <text evidence="1">The sequence shown here is derived from an EMBL/GenBank/DDBJ whole genome shotgun (WGS) entry which is preliminary data.</text>
</comment>
<proteinExistence type="predicted"/>
<protein>
    <submittedName>
        <fullName evidence="1">Uncharacterized protein</fullName>
    </submittedName>
</protein>
<name>A0AA36G1S1_9BILA</name>
<evidence type="ECO:0000313" key="1">
    <source>
        <dbReference type="EMBL" id="CAJ0576332.1"/>
    </source>
</evidence>
<keyword evidence="2" id="KW-1185">Reference proteome</keyword>
<sequence>MFTQSREDQCRLLEGDYSVFAGSQPGRKYNKDSLILDTLTLQTMFKSIGFFATAATIVNNNANCSNLVHVDFRWNPGTSYRRAFSY</sequence>
<dbReference type="EMBL" id="CATQJA010002643">
    <property type="protein sequence ID" value="CAJ0576332.1"/>
    <property type="molecule type" value="Genomic_DNA"/>
</dbReference>
<accession>A0AA36G1S1</accession>
<feature type="non-terminal residue" evidence="1">
    <location>
        <position position="1"/>
    </location>
</feature>